<keyword evidence="2 5" id="KW-0472">Membrane</keyword>
<dbReference type="InterPro" id="IPR008733">
    <property type="entry name" value="PEX11"/>
</dbReference>
<comment type="subcellular location">
    <subcellularLocation>
        <location evidence="4">Peroxisome membrane</location>
    </subcellularLocation>
</comment>
<dbReference type="Pfam" id="PF05648">
    <property type="entry name" value="PEX11"/>
    <property type="match status" value="1"/>
</dbReference>
<evidence type="ECO:0000256" key="5">
    <source>
        <dbReference type="SAM" id="Phobius"/>
    </source>
</evidence>
<keyword evidence="5" id="KW-1133">Transmembrane helix</keyword>
<name>A0A7S2FV08_9EUKA</name>
<proteinExistence type="predicted"/>
<accession>A0A7S2FV08</accession>
<dbReference type="GO" id="GO:0016559">
    <property type="term" value="P:peroxisome fission"/>
    <property type="evidence" value="ECO:0007669"/>
    <property type="project" value="InterPro"/>
</dbReference>
<evidence type="ECO:0000313" key="6">
    <source>
        <dbReference type="EMBL" id="CAD9416375.1"/>
    </source>
</evidence>
<gene>
    <name evidence="6" type="ORF">CBRE1094_LOCUS6517</name>
</gene>
<dbReference type="PANTHER" id="PTHR12652">
    <property type="entry name" value="PEROXISOMAL BIOGENESIS FACTOR 11"/>
    <property type="match status" value="1"/>
</dbReference>
<evidence type="ECO:0000256" key="3">
    <source>
        <dbReference type="ARBA" id="ARBA00023140"/>
    </source>
</evidence>
<keyword evidence="5" id="KW-0812">Transmembrane</keyword>
<feature type="transmembrane region" description="Helical" evidence="5">
    <location>
        <begin position="88"/>
        <end position="107"/>
    </location>
</feature>
<dbReference type="EMBL" id="HBGU01011874">
    <property type="protein sequence ID" value="CAD9416375.1"/>
    <property type="molecule type" value="Transcribed_RNA"/>
</dbReference>
<evidence type="ECO:0000256" key="1">
    <source>
        <dbReference type="ARBA" id="ARBA00022593"/>
    </source>
</evidence>
<sequence>MNASSLERRKARRSGEVIMTRCDTVGAGLDQLDTMINELSPIKQQQTPPARPKRDASVASDTFTAALIIALGAVCVCAREYAIPSWVIITSSLVTTALLLVGVGQTMRIMSEQLARPVLKDAFNLQRFRVPLTDFPVGAAMINRLANSTQVREKSLKCMQYILRGAAYSALLSPEVTKQLKTLSKVTSIARRCFKFLRWVKHFEDLEEAKGQKSGTMRFLLYFRIAANFGADWAEDVCSLERVGMLPSGTLSAGFMLFAEYCQLALALVEILVTSVRAQKELEVTRLAEASGEVSEVKLLTQQRKLALVRLELIKYVSDVGKALYDCELDFAHEGVFIGCSLFSGVLSTHKNMVKILK</sequence>
<dbReference type="GO" id="GO:0005778">
    <property type="term" value="C:peroxisomal membrane"/>
    <property type="evidence" value="ECO:0007669"/>
    <property type="project" value="UniProtKB-SubCell"/>
</dbReference>
<protein>
    <submittedName>
        <fullName evidence="6">Uncharacterized protein</fullName>
    </submittedName>
</protein>
<organism evidence="6">
    <name type="scientific">Haptolina brevifila</name>
    <dbReference type="NCBI Taxonomy" id="156173"/>
    <lineage>
        <taxon>Eukaryota</taxon>
        <taxon>Haptista</taxon>
        <taxon>Haptophyta</taxon>
        <taxon>Prymnesiophyceae</taxon>
        <taxon>Prymnesiales</taxon>
        <taxon>Prymnesiaceae</taxon>
        <taxon>Haptolina</taxon>
    </lineage>
</organism>
<reference evidence="6" key="1">
    <citation type="submission" date="2021-01" db="EMBL/GenBank/DDBJ databases">
        <authorList>
            <person name="Corre E."/>
            <person name="Pelletier E."/>
            <person name="Niang G."/>
            <person name="Scheremetjew M."/>
            <person name="Finn R."/>
            <person name="Kale V."/>
            <person name="Holt S."/>
            <person name="Cochrane G."/>
            <person name="Meng A."/>
            <person name="Brown T."/>
            <person name="Cohen L."/>
        </authorList>
    </citation>
    <scope>NUCLEOTIDE SEQUENCE</scope>
    <source>
        <strain evidence="6">UTEX LB 985</strain>
    </source>
</reference>
<dbReference type="AlphaFoldDB" id="A0A7S2FV08"/>
<evidence type="ECO:0000256" key="4">
    <source>
        <dbReference type="ARBA" id="ARBA00046271"/>
    </source>
</evidence>
<evidence type="ECO:0000256" key="2">
    <source>
        <dbReference type="ARBA" id="ARBA00023136"/>
    </source>
</evidence>
<keyword evidence="3" id="KW-0576">Peroxisome</keyword>
<keyword evidence="1" id="KW-0962">Peroxisome biogenesis</keyword>
<feature type="transmembrane region" description="Helical" evidence="5">
    <location>
        <begin position="63"/>
        <end position="82"/>
    </location>
</feature>
<dbReference type="PANTHER" id="PTHR12652:SF50">
    <property type="entry name" value="PEROXIN 11"/>
    <property type="match status" value="1"/>
</dbReference>